<dbReference type="CDD" id="cd00038">
    <property type="entry name" value="CAP_ED"/>
    <property type="match status" value="1"/>
</dbReference>
<dbReference type="GO" id="GO:0005249">
    <property type="term" value="F:voltage-gated potassium channel activity"/>
    <property type="evidence" value="ECO:0007669"/>
    <property type="project" value="InterPro"/>
</dbReference>
<feature type="transmembrane region" description="Helical" evidence="3">
    <location>
        <begin position="174"/>
        <end position="197"/>
    </location>
</feature>
<dbReference type="GO" id="GO:0035725">
    <property type="term" value="P:sodium ion transmembrane transport"/>
    <property type="evidence" value="ECO:0007669"/>
    <property type="project" value="TreeGrafter"/>
</dbReference>
<evidence type="ECO:0000256" key="1">
    <source>
        <dbReference type="ARBA" id="ARBA00023303"/>
    </source>
</evidence>
<dbReference type="PRINTS" id="PR01463">
    <property type="entry name" value="EAGCHANLFMLY"/>
</dbReference>
<dbReference type="InterPro" id="IPR003938">
    <property type="entry name" value="K_chnl_volt-dep_EAG/ELK/ERG"/>
</dbReference>
<sequence length="633" mass="73648">MRFYRSDSSTESNPKSSVRFPAHLEPQQSFCKYGIDQPLQDEVPECTRKGLNHSCSCPGNMDKSCSFQSSPPSQSGSRKASLISEEDVIKQRLIQKQLRSFFQPAKTRRASLKAHQILDLLEWQKRRPHKWIIHPRSRLRKYWELIIVVVSIVNLIVIPISVAYLRGFEPPHVIVFNLISDFIFVVDISLNFVTGFVDKDNPQTLVTMDPILVRNHYMKTWFAVDFISTFPADDFILLILKPSNVTDYVSMSQVVHITKFLALLRLLRIFRLVRYLSRCQESFYTSSTWIYIRILNLSLFMALVAHWNGCLQFLVNSCLGFPPKCWISITGVRHAPWFEQWQWSLFNAFSQMFSISYGTYTPQTLVDMWFTMVGMLTGASCYALILANIATMWQHADVSRKLHRQKMREVEDYMSFRRFPRDLRLRVRDYFERRYRGHVFNEDDILESMSEPLREMVMLHNCQATIRMVPFFANTEPAFINELVTRLRFDFYQPDDVIVSEGTIGTKMFFLQSGKVTVENQNGDLIATLGDGSYFGELALLMTCKRNATVRAKVHCSVFTLGFEDFHEVLSRFPLMRLAIGSLTNDILETRDRAMSAIQDEETVVSLEDFMARINTRTDLARDDLQRVYVERC</sequence>
<keyword evidence="3" id="KW-1133">Transmembrane helix</keyword>
<reference evidence="6" key="1">
    <citation type="submission" date="2025-08" db="UniProtKB">
        <authorList>
            <consortium name="RefSeq"/>
        </authorList>
    </citation>
    <scope>IDENTIFICATION</scope>
</reference>
<feature type="domain" description="Cyclic nucleotide-binding" evidence="4">
    <location>
        <begin position="471"/>
        <end position="570"/>
    </location>
</feature>
<protein>
    <submittedName>
        <fullName evidence="6">Potassium/sodium hyperpolarization-activated cyclic nucleotide-gated channel 2</fullName>
    </submittedName>
</protein>
<evidence type="ECO:0000259" key="4">
    <source>
        <dbReference type="PROSITE" id="PS50042"/>
    </source>
</evidence>
<dbReference type="InterPro" id="IPR018490">
    <property type="entry name" value="cNMP-bd_dom_sf"/>
</dbReference>
<dbReference type="SMART" id="SM00100">
    <property type="entry name" value="cNMP"/>
    <property type="match status" value="1"/>
</dbReference>
<keyword evidence="1" id="KW-0406">Ion transport</keyword>
<dbReference type="GO" id="GO:0003254">
    <property type="term" value="P:regulation of membrane depolarization"/>
    <property type="evidence" value="ECO:0007669"/>
    <property type="project" value="TreeGrafter"/>
</dbReference>
<dbReference type="InterPro" id="IPR051413">
    <property type="entry name" value="K/Na_HCN_channel"/>
</dbReference>
<dbReference type="KEGG" id="goe:100905370"/>
<dbReference type="PANTHER" id="PTHR45689:SF5">
    <property type="entry name" value="I[[H]] CHANNEL, ISOFORM E"/>
    <property type="match status" value="1"/>
</dbReference>
<evidence type="ECO:0000256" key="2">
    <source>
        <dbReference type="SAM" id="MobiDB-lite"/>
    </source>
</evidence>
<dbReference type="PROSITE" id="PS00888">
    <property type="entry name" value="CNMP_BINDING_1"/>
    <property type="match status" value="1"/>
</dbReference>
<dbReference type="Pfam" id="PF00027">
    <property type="entry name" value="cNMP_binding"/>
    <property type="match status" value="1"/>
</dbReference>
<dbReference type="SUPFAM" id="SSF81324">
    <property type="entry name" value="Voltage-gated potassium channels"/>
    <property type="match status" value="1"/>
</dbReference>
<feature type="compositionally biased region" description="Polar residues" evidence="2">
    <location>
        <begin position="1"/>
        <end position="16"/>
    </location>
</feature>
<name>A0AAJ6QPP5_9ACAR</name>
<dbReference type="RefSeq" id="XP_003739592.1">
    <property type="nucleotide sequence ID" value="XM_003739544.1"/>
</dbReference>
<accession>A0AAJ6QPP5</accession>
<dbReference type="Gene3D" id="2.60.120.10">
    <property type="entry name" value="Jelly Rolls"/>
    <property type="match status" value="1"/>
</dbReference>
<evidence type="ECO:0000313" key="5">
    <source>
        <dbReference type="Proteomes" id="UP000694867"/>
    </source>
</evidence>
<dbReference type="PROSITE" id="PS50042">
    <property type="entry name" value="CNMP_BINDING_3"/>
    <property type="match status" value="1"/>
</dbReference>
<dbReference type="Gene3D" id="1.10.287.70">
    <property type="match status" value="1"/>
</dbReference>
<keyword evidence="3" id="KW-0812">Transmembrane</keyword>
<evidence type="ECO:0000256" key="3">
    <source>
        <dbReference type="SAM" id="Phobius"/>
    </source>
</evidence>
<feature type="region of interest" description="Disordered" evidence="2">
    <location>
        <begin position="1"/>
        <end position="21"/>
    </location>
</feature>
<keyword evidence="5" id="KW-1185">Reference proteome</keyword>
<dbReference type="InterPro" id="IPR018488">
    <property type="entry name" value="cNMP-bd_CS"/>
</dbReference>
<dbReference type="Gene3D" id="1.10.287.630">
    <property type="entry name" value="Helix hairpin bin"/>
    <property type="match status" value="1"/>
</dbReference>
<keyword evidence="3" id="KW-0472">Membrane</keyword>
<proteinExistence type="predicted"/>
<dbReference type="AlphaFoldDB" id="A0AAJ6QPP5"/>
<feature type="transmembrane region" description="Helical" evidence="3">
    <location>
        <begin position="288"/>
        <end position="307"/>
    </location>
</feature>
<dbReference type="PANTHER" id="PTHR45689">
    <property type="entry name" value="I[[H]] CHANNEL, ISOFORM E"/>
    <property type="match status" value="1"/>
</dbReference>
<feature type="transmembrane region" description="Helical" evidence="3">
    <location>
        <begin position="369"/>
        <end position="393"/>
    </location>
</feature>
<keyword evidence="1" id="KW-0813">Transport</keyword>
<dbReference type="GeneID" id="100905370"/>
<feature type="transmembrane region" description="Helical" evidence="3">
    <location>
        <begin position="142"/>
        <end position="162"/>
    </location>
</feature>
<dbReference type="SUPFAM" id="SSF51206">
    <property type="entry name" value="cAMP-binding domain-like"/>
    <property type="match status" value="1"/>
</dbReference>
<organism evidence="5 6">
    <name type="scientific">Galendromus occidentalis</name>
    <name type="common">western predatory mite</name>
    <dbReference type="NCBI Taxonomy" id="34638"/>
    <lineage>
        <taxon>Eukaryota</taxon>
        <taxon>Metazoa</taxon>
        <taxon>Ecdysozoa</taxon>
        <taxon>Arthropoda</taxon>
        <taxon>Chelicerata</taxon>
        <taxon>Arachnida</taxon>
        <taxon>Acari</taxon>
        <taxon>Parasitiformes</taxon>
        <taxon>Mesostigmata</taxon>
        <taxon>Gamasina</taxon>
        <taxon>Phytoseioidea</taxon>
        <taxon>Phytoseiidae</taxon>
        <taxon>Typhlodrominae</taxon>
        <taxon>Galendromus</taxon>
    </lineage>
</organism>
<keyword evidence="1" id="KW-0407">Ion channel</keyword>
<dbReference type="GO" id="GO:0098855">
    <property type="term" value="C:HCN channel complex"/>
    <property type="evidence" value="ECO:0007669"/>
    <property type="project" value="TreeGrafter"/>
</dbReference>
<dbReference type="InterPro" id="IPR014710">
    <property type="entry name" value="RmlC-like_jellyroll"/>
</dbReference>
<gene>
    <name evidence="6" type="primary">LOC100905370</name>
</gene>
<dbReference type="InterPro" id="IPR000595">
    <property type="entry name" value="cNMP-bd_dom"/>
</dbReference>
<dbReference type="Proteomes" id="UP000694867">
    <property type="component" value="Unplaced"/>
</dbReference>
<evidence type="ECO:0000313" key="6">
    <source>
        <dbReference type="RefSeq" id="XP_003739592.1"/>
    </source>
</evidence>